<protein>
    <recommendedName>
        <fullName evidence="7">NlpC/P60 domain-containing protein</fullName>
    </recommendedName>
</protein>
<feature type="compositionally biased region" description="Gly residues" evidence="5">
    <location>
        <begin position="277"/>
        <end position="301"/>
    </location>
</feature>
<evidence type="ECO:0000256" key="2">
    <source>
        <dbReference type="ARBA" id="ARBA00022670"/>
    </source>
</evidence>
<reference evidence="8" key="1">
    <citation type="journal article" date="2014" name="Int. J. Syst. Evol. Microbiol.">
        <title>Complete genome sequence of Corynebacterium casei LMG S-19264T (=DSM 44701T), isolated from a smear-ripened cheese.</title>
        <authorList>
            <consortium name="US DOE Joint Genome Institute (JGI-PGF)"/>
            <person name="Walter F."/>
            <person name="Albersmeier A."/>
            <person name="Kalinowski J."/>
            <person name="Ruckert C."/>
        </authorList>
    </citation>
    <scope>NUCLEOTIDE SEQUENCE</scope>
    <source>
        <strain evidence="8">JCM 1480</strain>
    </source>
</reference>
<feature type="chain" id="PRO_5034230716" description="NlpC/P60 domain-containing protein" evidence="6">
    <location>
        <begin position="36"/>
        <end position="488"/>
    </location>
</feature>
<evidence type="ECO:0000313" key="9">
    <source>
        <dbReference type="Proteomes" id="UP000648535"/>
    </source>
</evidence>
<evidence type="ECO:0000256" key="5">
    <source>
        <dbReference type="SAM" id="MobiDB-lite"/>
    </source>
</evidence>
<evidence type="ECO:0000256" key="6">
    <source>
        <dbReference type="SAM" id="SignalP"/>
    </source>
</evidence>
<dbReference type="Proteomes" id="UP000648535">
    <property type="component" value="Unassembled WGS sequence"/>
</dbReference>
<dbReference type="Pfam" id="PF00877">
    <property type="entry name" value="NLPC_P60"/>
    <property type="match status" value="1"/>
</dbReference>
<dbReference type="GO" id="GO:0008234">
    <property type="term" value="F:cysteine-type peptidase activity"/>
    <property type="evidence" value="ECO:0007669"/>
    <property type="project" value="UniProtKB-KW"/>
</dbReference>
<evidence type="ECO:0000256" key="1">
    <source>
        <dbReference type="ARBA" id="ARBA00007074"/>
    </source>
</evidence>
<dbReference type="PROSITE" id="PS51935">
    <property type="entry name" value="NLPC_P60"/>
    <property type="match status" value="1"/>
</dbReference>
<proteinExistence type="inferred from homology"/>
<evidence type="ECO:0000256" key="4">
    <source>
        <dbReference type="ARBA" id="ARBA00022807"/>
    </source>
</evidence>
<dbReference type="AlphaFoldDB" id="A0A8H9GAS4"/>
<dbReference type="PANTHER" id="PTHR47359">
    <property type="entry name" value="PEPTIDOGLYCAN DL-ENDOPEPTIDASE CWLO"/>
    <property type="match status" value="1"/>
</dbReference>
<feature type="domain" description="NlpC/P60" evidence="7">
    <location>
        <begin position="358"/>
        <end position="488"/>
    </location>
</feature>
<dbReference type="EMBL" id="BMOI01000006">
    <property type="protein sequence ID" value="GGK99967.1"/>
    <property type="molecule type" value="Genomic_DNA"/>
</dbReference>
<evidence type="ECO:0000256" key="3">
    <source>
        <dbReference type="ARBA" id="ARBA00022801"/>
    </source>
</evidence>
<dbReference type="SUPFAM" id="SSF54001">
    <property type="entry name" value="Cysteine proteinases"/>
    <property type="match status" value="1"/>
</dbReference>
<evidence type="ECO:0000259" key="7">
    <source>
        <dbReference type="PROSITE" id="PS51935"/>
    </source>
</evidence>
<dbReference type="InterPro" id="IPR038765">
    <property type="entry name" value="Papain-like_cys_pep_sf"/>
</dbReference>
<reference evidence="8" key="2">
    <citation type="submission" date="2020-09" db="EMBL/GenBank/DDBJ databases">
        <authorList>
            <person name="Sun Q."/>
            <person name="Ohkuma M."/>
        </authorList>
    </citation>
    <scope>NUCLEOTIDE SEQUENCE</scope>
    <source>
        <strain evidence="8">JCM 1480</strain>
    </source>
</reference>
<keyword evidence="6" id="KW-0732">Signal</keyword>
<feature type="compositionally biased region" description="Pro residues" evidence="5">
    <location>
        <begin position="315"/>
        <end position="356"/>
    </location>
</feature>
<accession>A0A8H9GAS4</accession>
<dbReference type="Gene3D" id="3.90.1720.10">
    <property type="entry name" value="endopeptidase domain like (from Nostoc punctiforme)"/>
    <property type="match status" value="1"/>
</dbReference>
<feature type="signal peptide" evidence="6">
    <location>
        <begin position="1"/>
        <end position="35"/>
    </location>
</feature>
<sequence>MTRPMKQPARTLTCTAVVAVVGIGLSIALAGPAQAAPSAPSWADVRAAKSNAAAAQRTVDELGTRLDALQTSADRASIVEQQAAQTYALAASQQQQAQADLDDLADQSKRAKATAEASAGQVAGLVVELARTGGGDLSTSMLVDARDSKDLLYRVGTMSHLSERSANVLAKAQADQNTVDSLAAQQRQATTALASATATTKSALADANDAASAAQGRLQREQDQQSQVLEQLAYLKGTSVATETAYWNAQQAKQAEAALASHTGGTTSSGQNASGGSADGGSASGGDTSGGSTSGGSGSGGTTTTNPGTSTNPSPSKPSPSNPTPSQPTPSKPKPTTPSPKPTTPTPTPTPTPVPSSPSKASGAIAFARAQLGDAYVLGGAGPNTWDCSGLVMMAYGSQGVATGGHNVVWQYNYFASIGRLVPLSQRQPGDILFYSSNGTASGGYHDSIYTGNGQMVEAARPGVGVVERAVWLPNQLLPYVARPTGSL</sequence>
<dbReference type="GO" id="GO:0006508">
    <property type="term" value="P:proteolysis"/>
    <property type="evidence" value="ECO:0007669"/>
    <property type="project" value="UniProtKB-KW"/>
</dbReference>
<dbReference type="PANTHER" id="PTHR47359:SF3">
    <property type="entry name" value="NLP_P60 DOMAIN-CONTAINING PROTEIN-RELATED"/>
    <property type="match status" value="1"/>
</dbReference>
<keyword evidence="4" id="KW-0788">Thiol protease</keyword>
<gene>
    <name evidence="8" type="ORF">GCM10009769_17650</name>
</gene>
<dbReference type="InterPro" id="IPR051794">
    <property type="entry name" value="PG_Endopeptidase_C40"/>
</dbReference>
<feature type="compositionally biased region" description="Low complexity" evidence="5">
    <location>
        <begin position="258"/>
        <end position="276"/>
    </location>
</feature>
<keyword evidence="3" id="KW-0378">Hydrolase</keyword>
<evidence type="ECO:0000313" key="8">
    <source>
        <dbReference type="EMBL" id="GGK99967.1"/>
    </source>
</evidence>
<comment type="caution">
    <text evidence="8">The sequence shown here is derived from an EMBL/GenBank/DDBJ whole genome shotgun (WGS) entry which is preliminary data.</text>
</comment>
<organism evidence="8 9">
    <name type="scientific">Curtobacterium luteum</name>
    <dbReference type="NCBI Taxonomy" id="33881"/>
    <lineage>
        <taxon>Bacteria</taxon>
        <taxon>Bacillati</taxon>
        <taxon>Actinomycetota</taxon>
        <taxon>Actinomycetes</taxon>
        <taxon>Micrococcales</taxon>
        <taxon>Microbacteriaceae</taxon>
        <taxon>Curtobacterium</taxon>
    </lineage>
</organism>
<keyword evidence="2" id="KW-0645">Protease</keyword>
<feature type="region of interest" description="Disordered" evidence="5">
    <location>
        <begin position="258"/>
        <end position="361"/>
    </location>
</feature>
<comment type="similarity">
    <text evidence="1">Belongs to the peptidase C40 family.</text>
</comment>
<dbReference type="InterPro" id="IPR000064">
    <property type="entry name" value="NLP_P60_dom"/>
</dbReference>
<feature type="compositionally biased region" description="Low complexity" evidence="5">
    <location>
        <begin position="302"/>
        <end position="314"/>
    </location>
</feature>
<name>A0A8H9GAS4_9MICO</name>